<dbReference type="PANTHER" id="PTHR11061">
    <property type="entry name" value="RNA M5U METHYLTRANSFERASE"/>
    <property type="match status" value="1"/>
</dbReference>
<dbReference type="InterPro" id="IPR010280">
    <property type="entry name" value="U5_MeTrfase_fam"/>
</dbReference>
<dbReference type="InterPro" id="IPR030390">
    <property type="entry name" value="MeTrfase_TrmA_AS"/>
</dbReference>
<evidence type="ECO:0000256" key="6">
    <source>
        <dbReference type="PROSITE-ProRule" id="PRU01024"/>
    </source>
</evidence>
<accession>A0A2Y9B1F1</accession>
<dbReference type="GO" id="GO:0070041">
    <property type="term" value="F:rRNA (uridine-C5-)-methyltransferase activity"/>
    <property type="evidence" value="ECO:0007669"/>
    <property type="project" value="TreeGrafter"/>
</dbReference>
<dbReference type="EMBL" id="QGDJ01000008">
    <property type="protein sequence ID" value="PWJ16520.1"/>
    <property type="molecule type" value="Genomic_DNA"/>
</dbReference>
<evidence type="ECO:0000256" key="5">
    <source>
        <dbReference type="ARBA" id="ARBA00023014"/>
    </source>
</evidence>
<dbReference type="GO" id="GO:0070475">
    <property type="term" value="P:rRNA base methylation"/>
    <property type="evidence" value="ECO:0007669"/>
    <property type="project" value="TreeGrafter"/>
</dbReference>
<dbReference type="Gene3D" id="2.40.50.140">
    <property type="entry name" value="Nucleic acid-binding proteins"/>
    <property type="match status" value="1"/>
</dbReference>
<name>A0A2Y9B1F1_9RHOB</name>
<reference evidence="9 11" key="1">
    <citation type="submission" date="2016-10" db="EMBL/GenBank/DDBJ databases">
        <authorList>
            <person name="Cai Z."/>
        </authorList>
    </citation>
    <scope>NUCLEOTIDE SEQUENCE [LARGE SCALE GENOMIC DNA]</scope>
    <source>
        <strain evidence="9 11">DSM 25227</strain>
    </source>
</reference>
<keyword evidence="10" id="KW-1185">Reference proteome</keyword>
<proteinExistence type="inferred from homology"/>
<keyword evidence="1" id="KW-0004">4Fe-4S</keyword>
<feature type="active site" evidence="7">
    <location>
        <position position="359"/>
    </location>
</feature>
<dbReference type="PROSITE" id="PS51687">
    <property type="entry name" value="SAM_MT_RNA_M5U"/>
    <property type="match status" value="1"/>
</dbReference>
<protein>
    <submittedName>
        <fullName evidence="9">23S rRNA (Uracil1939-C5)-methyltransferase</fullName>
    </submittedName>
</protein>
<dbReference type="CDD" id="cd02440">
    <property type="entry name" value="AdoMet_MTases"/>
    <property type="match status" value="1"/>
</dbReference>
<evidence type="ECO:0000313" key="10">
    <source>
        <dbReference type="Proteomes" id="UP000245839"/>
    </source>
</evidence>
<dbReference type="SUPFAM" id="SSF53335">
    <property type="entry name" value="S-adenosyl-L-methionine-dependent methyltransferases"/>
    <property type="match status" value="1"/>
</dbReference>
<dbReference type="Proteomes" id="UP000245839">
    <property type="component" value="Unassembled WGS sequence"/>
</dbReference>
<evidence type="ECO:0000313" key="8">
    <source>
        <dbReference type="EMBL" id="PWJ16520.1"/>
    </source>
</evidence>
<dbReference type="Proteomes" id="UP000251571">
    <property type="component" value="Unassembled WGS sequence"/>
</dbReference>
<gene>
    <name evidence="8" type="ORF">BCF38_10834</name>
    <name evidence="9" type="ORF">SAMN05421539_10834</name>
</gene>
<dbReference type="PROSITE" id="PS01230">
    <property type="entry name" value="TRMA_1"/>
    <property type="match status" value="1"/>
</dbReference>
<feature type="binding site" evidence="6">
    <location>
        <position position="285"/>
    </location>
    <ligand>
        <name>S-adenosyl-L-methionine</name>
        <dbReference type="ChEBI" id="CHEBI:59789"/>
    </ligand>
</feature>
<keyword evidence="2 6" id="KW-0489">Methyltransferase</keyword>
<dbReference type="AlphaFoldDB" id="A0A2Y9B1F1"/>
<evidence type="ECO:0000313" key="9">
    <source>
        <dbReference type="EMBL" id="SSA48757.1"/>
    </source>
</evidence>
<dbReference type="Pfam" id="PF05958">
    <property type="entry name" value="tRNA_U5-meth_tr"/>
    <property type="match status" value="1"/>
</dbReference>
<evidence type="ECO:0000256" key="7">
    <source>
        <dbReference type="PROSITE-ProRule" id="PRU10015"/>
    </source>
</evidence>
<dbReference type="OrthoDB" id="9804590at2"/>
<evidence type="ECO:0000256" key="4">
    <source>
        <dbReference type="ARBA" id="ARBA00022691"/>
    </source>
</evidence>
<feature type="binding site" evidence="6">
    <location>
        <position position="238"/>
    </location>
    <ligand>
        <name>S-adenosyl-L-methionine</name>
        <dbReference type="ChEBI" id="CHEBI:59789"/>
    </ligand>
</feature>
<evidence type="ECO:0000256" key="1">
    <source>
        <dbReference type="ARBA" id="ARBA00022485"/>
    </source>
</evidence>
<dbReference type="InterPro" id="IPR029063">
    <property type="entry name" value="SAM-dependent_MTases_sf"/>
</dbReference>
<organism evidence="9 11">
    <name type="scientific">Jannaschia seohaensis</name>
    <dbReference type="NCBI Taxonomy" id="475081"/>
    <lineage>
        <taxon>Bacteria</taxon>
        <taxon>Pseudomonadati</taxon>
        <taxon>Pseudomonadota</taxon>
        <taxon>Alphaproteobacteria</taxon>
        <taxon>Rhodobacterales</taxon>
        <taxon>Roseobacteraceae</taxon>
        <taxon>Jannaschia</taxon>
    </lineage>
</organism>
<keyword evidence="1" id="KW-0479">Metal-binding</keyword>
<sequence>MPVLTVETLGARGDGVAGGVYVPRSLPGEVVTGEIVGDRMPDPKIVTPSPDRVAPPCPHFRRCGGCALQHASDGFVAEWKVEIVRGALARAGIESEVASVETSPPATRRRAALSGRKTKKGAQVGFHVRGSDEIVSIPECHVLHPALLAALPSLEAITRMAAARGTEITLQLTRTETGLDLALDGAKPLDRAAMSALAPLAAGFARITWNGEPALQQLPPRLTLGRAPVTPPPGAFLQATEAGEAALVARVRDGLGAATAVVDLFAGMGTFTFPAAERARVHAVEGDPALIAALEQGARQAQGLKPVTGQVRDLFRDPLTAAELSRYEAVIIDPPRAGAAAQVAELARADLSRIAYVSCNPATFARDAAMLTEAGWRLGPVTVVDQFRWSAHIELAATFERP</sequence>
<dbReference type="RefSeq" id="WP_109565238.1">
    <property type="nucleotide sequence ID" value="NZ_QGDJ01000008.1"/>
</dbReference>
<keyword evidence="3 6" id="KW-0808">Transferase</keyword>
<keyword evidence="4 6" id="KW-0949">S-adenosyl-L-methionine</keyword>
<dbReference type="EMBL" id="UETC01000008">
    <property type="protein sequence ID" value="SSA48757.1"/>
    <property type="molecule type" value="Genomic_DNA"/>
</dbReference>
<dbReference type="GO" id="GO:0051539">
    <property type="term" value="F:4 iron, 4 sulfur cluster binding"/>
    <property type="evidence" value="ECO:0007669"/>
    <property type="project" value="UniProtKB-KW"/>
</dbReference>
<dbReference type="Gene3D" id="3.40.50.150">
    <property type="entry name" value="Vaccinia Virus protein VP39"/>
    <property type="match status" value="1"/>
</dbReference>
<keyword evidence="5" id="KW-0411">Iron-sulfur</keyword>
<reference evidence="8 10" key="2">
    <citation type="submission" date="2018-03" db="EMBL/GenBank/DDBJ databases">
        <title>Genomic Encyclopedia of Archaeal and Bacterial Type Strains, Phase II (KMG-II): from individual species to whole genera.</title>
        <authorList>
            <person name="Goeker M."/>
        </authorList>
    </citation>
    <scope>NUCLEOTIDE SEQUENCE [LARGE SCALE GENOMIC DNA]</scope>
    <source>
        <strain evidence="8 10">DSM 25227</strain>
    </source>
</reference>
<keyword evidence="1" id="KW-0408">Iron</keyword>
<feature type="binding site" evidence="6">
    <location>
        <position position="333"/>
    </location>
    <ligand>
        <name>S-adenosyl-L-methionine</name>
        <dbReference type="ChEBI" id="CHEBI:59789"/>
    </ligand>
</feature>
<dbReference type="PANTHER" id="PTHR11061:SF49">
    <property type="entry name" value="23S RRNA (URACIL(1939)-C(5))-METHYLTRANSFERASE RLMD"/>
    <property type="match status" value="1"/>
</dbReference>
<feature type="active site" description="Nucleophile" evidence="6">
    <location>
        <position position="359"/>
    </location>
</feature>
<dbReference type="InterPro" id="IPR012340">
    <property type="entry name" value="NA-bd_OB-fold"/>
</dbReference>
<dbReference type="Gene3D" id="2.40.50.1070">
    <property type="match status" value="1"/>
</dbReference>
<evidence type="ECO:0000313" key="11">
    <source>
        <dbReference type="Proteomes" id="UP000251571"/>
    </source>
</evidence>
<comment type="similarity">
    <text evidence="6">Belongs to the class I-like SAM-binding methyltransferase superfamily. RNA M5U methyltransferase family.</text>
</comment>
<evidence type="ECO:0000256" key="2">
    <source>
        <dbReference type="ARBA" id="ARBA00022603"/>
    </source>
</evidence>
<evidence type="ECO:0000256" key="3">
    <source>
        <dbReference type="ARBA" id="ARBA00022679"/>
    </source>
</evidence>
<feature type="binding site" evidence="6">
    <location>
        <position position="265"/>
    </location>
    <ligand>
        <name>S-adenosyl-L-methionine</name>
        <dbReference type="ChEBI" id="CHEBI:59789"/>
    </ligand>
</feature>